<keyword evidence="2" id="KW-1185">Reference proteome</keyword>
<reference evidence="1 2" key="1">
    <citation type="submission" date="2022-08" db="EMBL/GenBank/DDBJ databases">
        <title>Myroides zhujiangensis sp. nov., a novel bacterium isolated from sediment in the Pearl River Estuary.</title>
        <authorList>
            <person name="Cui L."/>
        </authorList>
    </citation>
    <scope>NUCLEOTIDE SEQUENCE [LARGE SCALE GENOMIC DNA]</scope>
    <source>
        <strain evidence="1 2">SCSIO 72103</strain>
    </source>
</reference>
<proteinExistence type="predicted"/>
<dbReference type="RefSeq" id="WP_257499801.1">
    <property type="nucleotide sequence ID" value="NZ_CP102382.1"/>
</dbReference>
<protein>
    <submittedName>
        <fullName evidence="1">Uncharacterized protein</fullName>
    </submittedName>
</protein>
<gene>
    <name evidence="1" type="ORF">NPX36_02175</name>
</gene>
<organism evidence="1 2">
    <name type="scientific">Paenimyroides aestuarii</name>
    <dbReference type="NCBI Taxonomy" id="2968490"/>
    <lineage>
        <taxon>Bacteria</taxon>
        <taxon>Pseudomonadati</taxon>
        <taxon>Bacteroidota</taxon>
        <taxon>Flavobacteriia</taxon>
        <taxon>Flavobacteriales</taxon>
        <taxon>Flavobacteriaceae</taxon>
        <taxon>Paenimyroides</taxon>
    </lineage>
</organism>
<name>A0ABY5NTJ1_9FLAO</name>
<evidence type="ECO:0000313" key="2">
    <source>
        <dbReference type="Proteomes" id="UP001317001"/>
    </source>
</evidence>
<dbReference type="EMBL" id="CP102382">
    <property type="protein sequence ID" value="UUV21881.1"/>
    <property type="molecule type" value="Genomic_DNA"/>
</dbReference>
<accession>A0ABY5NTJ1</accession>
<evidence type="ECO:0000313" key="1">
    <source>
        <dbReference type="EMBL" id="UUV21881.1"/>
    </source>
</evidence>
<sequence length="123" mass="14525">MLLCGYIAYYLATNYKRFYFTKGTFTGALTFSNEGILLKHQFIPYGEIQQIQFTHHDFLGKYNKTSVFNPSVSIGVSNQIKITLKNQEMHSHNFQMQHDYELFRAFPYLNKSKTSYLWKQNSI</sequence>
<dbReference type="Proteomes" id="UP001317001">
    <property type="component" value="Chromosome"/>
</dbReference>